<evidence type="ECO:0000256" key="2">
    <source>
        <dbReference type="ARBA" id="ARBA00022448"/>
    </source>
</evidence>
<keyword evidence="3" id="KW-0547">Nucleotide-binding</keyword>
<evidence type="ECO:0000259" key="5">
    <source>
        <dbReference type="PROSITE" id="PS50893"/>
    </source>
</evidence>
<dbReference type="InterPro" id="IPR027417">
    <property type="entry name" value="P-loop_NTPase"/>
</dbReference>
<evidence type="ECO:0000256" key="4">
    <source>
        <dbReference type="ARBA" id="ARBA00022840"/>
    </source>
</evidence>
<dbReference type="Pfam" id="PF00005">
    <property type="entry name" value="ABC_tran"/>
    <property type="match status" value="1"/>
</dbReference>
<dbReference type="PROSITE" id="PS00211">
    <property type="entry name" value="ABC_TRANSPORTER_1"/>
    <property type="match status" value="1"/>
</dbReference>
<sequence>MLIAKDLWFRYTRDWVVQGTSLTVEPGEVVGLFGPSGSGKSTIGKLLAGFLTPTKGEILVDPRGSAHPVQLVLQHPERAMNPHWTVREILAETGASQAEVEAVDPHLVRPVWFDRFPHEISGGELQRVNLARALLARPRYLVADEISASLDAITQARIWHLLLEQARAQEIGVVAISHDPDLLAAVTDRVIDL</sequence>
<protein>
    <submittedName>
        <fullName evidence="6">Peptide/nickel transport system ATP-binding protein</fullName>
    </submittedName>
</protein>
<evidence type="ECO:0000256" key="3">
    <source>
        <dbReference type="ARBA" id="ARBA00022741"/>
    </source>
</evidence>
<evidence type="ECO:0000313" key="7">
    <source>
        <dbReference type="Proteomes" id="UP000549971"/>
    </source>
</evidence>
<evidence type="ECO:0000313" key="6">
    <source>
        <dbReference type="EMBL" id="MBB5834894.1"/>
    </source>
</evidence>
<keyword evidence="2" id="KW-0813">Transport</keyword>
<dbReference type="GO" id="GO:0016887">
    <property type="term" value="F:ATP hydrolysis activity"/>
    <property type="evidence" value="ECO:0007669"/>
    <property type="project" value="InterPro"/>
</dbReference>
<dbReference type="GO" id="GO:0055085">
    <property type="term" value="P:transmembrane transport"/>
    <property type="evidence" value="ECO:0007669"/>
    <property type="project" value="UniProtKB-ARBA"/>
</dbReference>
<gene>
    <name evidence="6" type="ORF">HDA39_001628</name>
</gene>
<reference evidence="6 7" key="1">
    <citation type="submission" date="2020-08" db="EMBL/GenBank/DDBJ databases">
        <title>Sequencing the genomes of 1000 actinobacteria strains.</title>
        <authorList>
            <person name="Klenk H.-P."/>
        </authorList>
    </citation>
    <scope>NUCLEOTIDE SEQUENCE [LARGE SCALE GENOMIC DNA]</scope>
    <source>
        <strain evidence="6 7">DSM 28967</strain>
    </source>
</reference>
<evidence type="ECO:0000256" key="1">
    <source>
        <dbReference type="ARBA" id="ARBA00005417"/>
    </source>
</evidence>
<name>A0A7W9J3W4_9ACTN</name>
<dbReference type="SUPFAM" id="SSF52540">
    <property type="entry name" value="P-loop containing nucleoside triphosphate hydrolases"/>
    <property type="match status" value="1"/>
</dbReference>
<comment type="similarity">
    <text evidence="1">Belongs to the ABC transporter superfamily.</text>
</comment>
<proteinExistence type="inferred from homology"/>
<dbReference type="Gene3D" id="3.40.50.300">
    <property type="entry name" value="P-loop containing nucleotide triphosphate hydrolases"/>
    <property type="match status" value="1"/>
</dbReference>
<dbReference type="InterPro" id="IPR003439">
    <property type="entry name" value="ABC_transporter-like_ATP-bd"/>
</dbReference>
<keyword evidence="7" id="KW-1185">Reference proteome</keyword>
<comment type="caution">
    <text evidence="6">The sequence shown here is derived from an EMBL/GenBank/DDBJ whole genome shotgun (WGS) entry which is preliminary data.</text>
</comment>
<dbReference type="SMART" id="SM00382">
    <property type="entry name" value="AAA"/>
    <property type="match status" value="1"/>
</dbReference>
<organism evidence="6 7">
    <name type="scientific">Kribbella italica</name>
    <dbReference type="NCBI Taxonomy" id="1540520"/>
    <lineage>
        <taxon>Bacteria</taxon>
        <taxon>Bacillati</taxon>
        <taxon>Actinomycetota</taxon>
        <taxon>Actinomycetes</taxon>
        <taxon>Propionibacteriales</taxon>
        <taxon>Kribbellaceae</taxon>
        <taxon>Kribbella</taxon>
    </lineage>
</organism>
<accession>A0A7W9J3W4</accession>
<feature type="domain" description="ABC transporter" evidence="5">
    <location>
        <begin position="2"/>
        <end position="193"/>
    </location>
</feature>
<dbReference type="PROSITE" id="PS50893">
    <property type="entry name" value="ABC_TRANSPORTER_2"/>
    <property type="match status" value="1"/>
</dbReference>
<dbReference type="InterPro" id="IPR017871">
    <property type="entry name" value="ABC_transporter-like_CS"/>
</dbReference>
<keyword evidence="4 6" id="KW-0067">ATP-binding</keyword>
<dbReference type="Proteomes" id="UP000549971">
    <property type="component" value="Unassembled WGS sequence"/>
</dbReference>
<dbReference type="GO" id="GO:0005524">
    <property type="term" value="F:ATP binding"/>
    <property type="evidence" value="ECO:0007669"/>
    <property type="project" value="UniProtKB-KW"/>
</dbReference>
<dbReference type="PANTHER" id="PTHR43776:SF7">
    <property type="entry name" value="D,D-DIPEPTIDE TRANSPORT ATP-BINDING PROTEIN DDPF-RELATED"/>
    <property type="match status" value="1"/>
</dbReference>
<dbReference type="RefSeq" id="WP_184794605.1">
    <property type="nucleotide sequence ID" value="NZ_JACHMY010000001.1"/>
</dbReference>
<dbReference type="PANTHER" id="PTHR43776">
    <property type="entry name" value="TRANSPORT ATP-BINDING PROTEIN"/>
    <property type="match status" value="1"/>
</dbReference>
<dbReference type="AlphaFoldDB" id="A0A7W9J3W4"/>
<dbReference type="InterPro" id="IPR003593">
    <property type="entry name" value="AAA+_ATPase"/>
</dbReference>
<dbReference type="InterPro" id="IPR050319">
    <property type="entry name" value="ABC_transp_ATP-bind"/>
</dbReference>
<dbReference type="EMBL" id="JACHMY010000001">
    <property type="protein sequence ID" value="MBB5834894.1"/>
    <property type="molecule type" value="Genomic_DNA"/>
</dbReference>